<protein>
    <submittedName>
        <fullName evidence="3">Uncharacterized protein</fullName>
    </submittedName>
</protein>
<evidence type="ECO:0000256" key="2">
    <source>
        <dbReference type="SAM" id="Phobius"/>
    </source>
</evidence>
<evidence type="ECO:0000313" key="4">
    <source>
        <dbReference type="Proteomes" id="UP000499080"/>
    </source>
</evidence>
<name>A0A4Y2ESU1_ARAVE</name>
<feature type="transmembrane region" description="Helical" evidence="2">
    <location>
        <begin position="20"/>
        <end position="38"/>
    </location>
</feature>
<organism evidence="3 4">
    <name type="scientific">Araneus ventricosus</name>
    <name type="common">Orbweaver spider</name>
    <name type="synonym">Epeira ventricosa</name>
    <dbReference type="NCBI Taxonomy" id="182803"/>
    <lineage>
        <taxon>Eukaryota</taxon>
        <taxon>Metazoa</taxon>
        <taxon>Ecdysozoa</taxon>
        <taxon>Arthropoda</taxon>
        <taxon>Chelicerata</taxon>
        <taxon>Arachnida</taxon>
        <taxon>Araneae</taxon>
        <taxon>Araneomorphae</taxon>
        <taxon>Entelegynae</taxon>
        <taxon>Araneoidea</taxon>
        <taxon>Araneidae</taxon>
        <taxon>Araneus</taxon>
    </lineage>
</organism>
<keyword evidence="2" id="KW-0472">Membrane</keyword>
<keyword evidence="2" id="KW-0812">Transmembrane</keyword>
<dbReference type="EMBL" id="BGPR01093785">
    <property type="protein sequence ID" value="GBM32280.1"/>
    <property type="molecule type" value="Genomic_DNA"/>
</dbReference>
<dbReference type="Proteomes" id="UP000499080">
    <property type="component" value="Unassembled WGS sequence"/>
</dbReference>
<comment type="caution">
    <text evidence="3">The sequence shown here is derived from an EMBL/GenBank/DDBJ whole genome shotgun (WGS) entry which is preliminary data.</text>
</comment>
<evidence type="ECO:0000256" key="1">
    <source>
        <dbReference type="SAM" id="MobiDB-lite"/>
    </source>
</evidence>
<reference evidence="3 4" key="1">
    <citation type="journal article" date="2019" name="Sci. Rep.">
        <title>Orb-weaving spider Araneus ventricosus genome elucidates the spidroin gene catalogue.</title>
        <authorList>
            <person name="Kono N."/>
            <person name="Nakamura H."/>
            <person name="Ohtoshi R."/>
            <person name="Moran D.A.P."/>
            <person name="Shinohara A."/>
            <person name="Yoshida Y."/>
            <person name="Fujiwara M."/>
            <person name="Mori M."/>
            <person name="Tomita M."/>
            <person name="Arakawa K."/>
        </authorList>
    </citation>
    <scope>NUCLEOTIDE SEQUENCE [LARGE SCALE GENOMIC DNA]</scope>
</reference>
<keyword evidence="2" id="KW-1133">Transmembrane helix</keyword>
<keyword evidence="4" id="KW-1185">Reference proteome</keyword>
<proteinExistence type="predicted"/>
<evidence type="ECO:0000313" key="3">
    <source>
        <dbReference type="EMBL" id="GBM32280.1"/>
    </source>
</evidence>
<accession>A0A4Y2ESU1</accession>
<gene>
    <name evidence="3" type="ORF">AVEN_126791_1</name>
</gene>
<dbReference type="AlphaFoldDB" id="A0A4Y2ESU1"/>
<feature type="region of interest" description="Disordered" evidence="1">
    <location>
        <begin position="137"/>
        <end position="156"/>
    </location>
</feature>
<sequence length="200" mass="22969">MDQRQKEIILPGVTSIPTTHSMRILTTIFFWILFLMFGRKKMILSKIPHLMLRQKILNLASDLKVAFEGSYKTKSSTTGILYQSSKRNTRTLPYDSTRYSSFIDTEFCSKSIENTSQNADLDSSNISETSKYLFSSVSLPENEKSDQDMSEESGRMTDIPNLFLASPKVPTKSKYILTNKKEPRDFDKEASLHHTKQNYL</sequence>
<feature type="compositionally biased region" description="Basic and acidic residues" evidence="1">
    <location>
        <begin position="141"/>
        <end position="155"/>
    </location>
</feature>